<dbReference type="Pfam" id="PF03443">
    <property type="entry name" value="AA9"/>
    <property type="match status" value="1"/>
</dbReference>
<accession>A0A2V1DR61</accession>
<dbReference type="InterPro" id="IPR049892">
    <property type="entry name" value="AA9"/>
</dbReference>
<organism evidence="8 9">
    <name type="scientific">Periconia macrospinosa</name>
    <dbReference type="NCBI Taxonomy" id="97972"/>
    <lineage>
        <taxon>Eukaryota</taxon>
        <taxon>Fungi</taxon>
        <taxon>Dikarya</taxon>
        <taxon>Ascomycota</taxon>
        <taxon>Pezizomycotina</taxon>
        <taxon>Dothideomycetes</taxon>
        <taxon>Pleosporomycetidae</taxon>
        <taxon>Pleosporales</taxon>
        <taxon>Massarineae</taxon>
        <taxon>Periconiaceae</taxon>
        <taxon>Periconia</taxon>
    </lineage>
</organism>
<keyword evidence="5" id="KW-0624">Polysaccharide degradation</keyword>
<keyword evidence="3 5" id="KW-0964">Secreted</keyword>
<comment type="catalytic activity">
    <reaction evidence="5">
        <text>[(1-&gt;4)-beta-D-glucosyl]n+m + reduced acceptor + O2 = 4-dehydro-beta-D-glucosyl-[(1-&gt;4)-beta-D-glucosyl]n-1 + [(1-&gt;4)-beta-D-glucosyl]m + acceptor + H2O.</text>
        <dbReference type="EC" id="1.14.99.56"/>
    </reaction>
</comment>
<keyword evidence="5" id="KW-0119">Carbohydrate metabolism</keyword>
<protein>
    <recommendedName>
        <fullName evidence="5">AA9 family lytic polysaccharide monooxygenase</fullName>
        <ecNumber evidence="5">1.14.99.56</ecNumber>
    </recommendedName>
    <alternativeName>
        <fullName evidence="5">Endo-beta-1,4-glucanase</fullName>
    </alternativeName>
    <alternativeName>
        <fullName evidence="5">Glycosyl hydrolase 61 family protein</fullName>
    </alternativeName>
</protein>
<evidence type="ECO:0000313" key="9">
    <source>
        <dbReference type="Proteomes" id="UP000244855"/>
    </source>
</evidence>
<dbReference type="PANTHER" id="PTHR33353:SF2">
    <property type="entry name" value="ENDO-BETA-1,4-GLUCANASE D"/>
    <property type="match status" value="1"/>
</dbReference>
<evidence type="ECO:0000256" key="1">
    <source>
        <dbReference type="ARBA" id="ARBA00001973"/>
    </source>
</evidence>
<dbReference type="EMBL" id="KZ805372">
    <property type="protein sequence ID" value="PVI00509.1"/>
    <property type="molecule type" value="Genomic_DNA"/>
</dbReference>
<proteinExistence type="predicted"/>
<keyword evidence="4 5" id="KW-1015">Disulfide bond</keyword>
<evidence type="ECO:0000256" key="6">
    <source>
        <dbReference type="SAM" id="SignalP"/>
    </source>
</evidence>
<comment type="function">
    <text evidence="5">Lytic polysaccharide monooxygenase (LMPO) that depolymerizes crystalline and amorphous polysaccharides via the oxidation of scissile alpha- or beta-(1-4)-glycosidic bonds, yielding C1 and/or C4 oxidation products. Catalysis by LPMOs requires the reduction of the active-site copper from Cu(II) to Cu(I) by a reducing agent and H(2)O(2) or O(2) as a cosubstrate.</text>
</comment>
<dbReference type="AlphaFoldDB" id="A0A2V1DR61"/>
<comment type="cofactor">
    <cofactor evidence="1">
        <name>Cu(2+)</name>
        <dbReference type="ChEBI" id="CHEBI:29036"/>
    </cofactor>
</comment>
<sequence length="261" mass="29265">MKSVTVLLASFALLAPTNAHYFFSRLILDGKWTSTWEYVREISPYPGDTTKLAMAYPNTDPDSPDLRCGRNATIGWSQPKTATVKAGDTIGFGAAEYELVEVPRMYHPGVASAWLSKVTGDLNQYLGDGEWVKIMQTREREAQSVDFTKEENKLLYNQMKSLWATFQADSWNFTIPATAPSGRYLLRYEHMFPNPQDTQFYVNCANIEVVNEGTEGAFPAGVKIPGVYTRGQKDVYFSTYDYGLKGSLDGYKTPAPEPWKG</sequence>
<dbReference type="GO" id="GO:0005576">
    <property type="term" value="C:extracellular region"/>
    <property type="evidence" value="ECO:0007669"/>
    <property type="project" value="UniProtKB-SubCell"/>
</dbReference>
<dbReference type="GO" id="GO:0004497">
    <property type="term" value="F:monooxygenase activity"/>
    <property type="evidence" value="ECO:0007669"/>
    <property type="project" value="UniProtKB-KW"/>
</dbReference>
<evidence type="ECO:0000259" key="7">
    <source>
        <dbReference type="Pfam" id="PF03443"/>
    </source>
</evidence>
<feature type="chain" id="PRO_5016010156" description="AA9 family lytic polysaccharide monooxygenase" evidence="6">
    <location>
        <begin position="20"/>
        <end position="261"/>
    </location>
</feature>
<evidence type="ECO:0000256" key="5">
    <source>
        <dbReference type="RuleBase" id="RU368122"/>
    </source>
</evidence>
<dbReference type="OrthoDB" id="6038816at2759"/>
<dbReference type="Proteomes" id="UP000244855">
    <property type="component" value="Unassembled WGS sequence"/>
</dbReference>
<keyword evidence="8" id="KW-0503">Monooxygenase</keyword>
<dbReference type="InterPro" id="IPR005103">
    <property type="entry name" value="AA9_LPMO"/>
</dbReference>
<evidence type="ECO:0000256" key="4">
    <source>
        <dbReference type="ARBA" id="ARBA00023157"/>
    </source>
</evidence>
<feature type="domain" description="Auxiliary Activity family 9 catalytic" evidence="7">
    <location>
        <begin position="20"/>
        <end position="241"/>
    </location>
</feature>
<comment type="domain">
    <text evidence="5">Has a modular structure: an endo-beta-1,4-glucanase catalytic module at the N-terminus, a linker rich in serines and threonines, and a C-terminal carbohydrate-binding module (CBM).</text>
</comment>
<dbReference type="EC" id="1.14.99.56" evidence="5"/>
<comment type="subcellular location">
    <subcellularLocation>
        <location evidence="2 5">Secreted</location>
    </subcellularLocation>
</comment>
<reference evidence="8 9" key="1">
    <citation type="journal article" date="2018" name="Sci. Rep.">
        <title>Comparative genomics provides insights into the lifestyle and reveals functional heterogeneity of dark septate endophytic fungi.</title>
        <authorList>
            <person name="Knapp D.G."/>
            <person name="Nemeth J.B."/>
            <person name="Barry K."/>
            <person name="Hainaut M."/>
            <person name="Henrissat B."/>
            <person name="Johnson J."/>
            <person name="Kuo A."/>
            <person name="Lim J.H.P."/>
            <person name="Lipzen A."/>
            <person name="Nolan M."/>
            <person name="Ohm R.A."/>
            <person name="Tamas L."/>
            <person name="Grigoriev I.V."/>
            <person name="Spatafora J.W."/>
            <person name="Nagy L.G."/>
            <person name="Kovacs G.M."/>
        </authorList>
    </citation>
    <scope>NUCLEOTIDE SEQUENCE [LARGE SCALE GENOMIC DNA]</scope>
    <source>
        <strain evidence="8 9">DSE2036</strain>
    </source>
</reference>
<feature type="signal peptide" evidence="6">
    <location>
        <begin position="1"/>
        <end position="19"/>
    </location>
</feature>
<dbReference type="GO" id="GO:0030245">
    <property type="term" value="P:cellulose catabolic process"/>
    <property type="evidence" value="ECO:0007669"/>
    <property type="project" value="UniProtKB-UniRule"/>
</dbReference>
<keyword evidence="6" id="KW-0732">Signal</keyword>
<name>A0A2V1DR61_9PLEO</name>
<dbReference type="PANTHER" id="PTHR33353">
    <property type="entry name" value="PUTATIVE (AFU_ORTHOLOGUE AFUA_1G12560)-RELATED"/>
    <property type="match status" value="1"/>
</dbReference>
<keyword evidence="9" id="KW-1185">Reference proteome</keyword>
<keyword evidence="5" id="KW-0136">Cellulose degradation</keyword>
<evidence type="ECO:0000313" key="8">
    <source>
        <dbReference type="EMBL" id="PVI00509.1"/>
    </source>
</evidence>
<dbReference type="GO" id="GO:0008810">
    <property type="term" value="F:cellulase activity"/>
    <property type="evidence" value="ECO:0007669"/>
    <property type="project" value="UniProtKB-UniRule"/>
</dbReference>
<dbReference type="Gene3D" id="2.70.50.70">
    <property type="match status" value="1"/>
</dbReference>
<gene>
    <name evidence="8" type="ORF">DM02DRAFT_655371</name>
</gene>
<evidence type="ECO:0000256" key="2">
    <source>
        <dbReference type="ARBA" id="ARBA00004613"/>
    </source>
</evidence>
<dbReference type="GO" id="GO:0030248">
    <property type="term" value="F:cellulose binding"/>
    <property type="evidence" value="ECO:0007669"/>
    <property type="project" value="UniProtKB-UniRule"/>
</dbReference>
<evidence type="ECO:0000256" key="3">
    <source>
        <dbReference type="ARBA" id="ARBA00022525"/>
    </source>
</evidence>
<keyword evidence="8" id="KW-0560">Oxidoreductase</keyword>